<reference evidence="1 2" key="1">
    <citation type="submission" date="2016-08" db="EMBL/GenBank/DDBJ databases">
        <title>A Parts List for Fungal Cellulosomes Revealed by Comparative Genomics.</title>
        <authorList>
            <consortium name="DOE Joint Genome Institute"/>
            <person name="Haitjema C.H."/>
            <person name="Gilmore S.P."/>
            <person name="Henske J.K."/>
            <person name="Solomon K.V."/>
            <person name="De Groot R."/>
            <person name="Kuo A."/>
            <person name="Mondo S.J."/>
            <person name="Salamov A.A."/>
            <person name="Labutti K."/>
            <person name="Zhao Z."/>
            <person name="Chiniquy J."/>
            <person name="Barry K."/>
            <person name="Brewer H.M."/>
            <person name="Purvine S.O."/>
            <person name="Wright A.T."/>
            <person name="Boxma B."/>
            <person name="Van Alen T."/>
            <person name="Hackstein J.H."/>
            <person name="Baker S.E."/>
            <person name="Grigoriev I.V."/>
            <person name="O'Malley M.A."/>
        </authorList>
    </citation>
    <scope>NUCLEOTIDE SEQUENCE [LARGE SCALE GENOMIC DNA]</scope>
    <source>
        <strain evidence="1 2">S4</strain>
    </source>
</reference>
<evidence type="ECO:0000313" key="2">
    <source>
        <dbReference type="Proteomes" id="UP000193944"/>
    </source>
</evidence>
<protein>
    <submittedName>
        <fullName evidence="1">Uncharacterized protein</fullName>
    </submittedName>
</protein>
<dbReference type="EMBL" id="MCFG01000020">
    <property type="protein sequence ID" value="ORX86535.1"/>
    <property type="molecule type" value="Genomic_DNA"/>
</dbReference>
<comment type="caution">
    <text evidence="1">The sequence shown here is derived from an EMBL/GenBank/DDBJ whole genome shotgun (WGS) entry which is preliminary data.</text>
</comment>
<evidence type="ECO:0000313" key="1">
    <source>
        <dbReference type="EMBL" id="ORX86535.1"/>
    </source>
</evidence>
<dbReference type="Proteomes" id="UP000193944">
    <property type="component" value="Unassembled WGS sequence"/>
</dbReference>
<name>A0A1Y1XLF7_9FUNG</name>
<keyword evidence="2" id="KW-1185">Reference proteome</keyword>
<gene>
    <name evidence="1" type="ORF">BCR32DRAFT_289959</name>
</gene>
<organism evidence="1 2">
    <name type="scientific">Anaeromyces robustus</name>
    <dbReference type="NCBI Taxonomy" id="1754192"/>
    <lineage>
        <taxon>Eukaryota</taxon>
        <taxon>Fungi</taxon>
        <taxon>Fungi incertae sedis</taxon>
        <taxon>Chytridiomycota</taxon>
        <taxon>Chytridiomycota incertae sedis</taxon>
        <taxon>Neocallimastigomycetes</taxon>
        <taxon>Neocallimastigales</taxon>
        <taxon>Neocallimastigaceae</taxon>
        <taxon>Anaeromyces</taxon>
    </lineage>
</organism>
<accession>A0A1Y1XLF7</accession>
<dbReference type="AlphaFoldDB" id="A0A1Y1XLF7"/>
<sequence>MYPPLLKNEPKNYVHVGTLNNNGLFHGQGIKFYKDDSVKEGRFENVYQILRNLIYSVESTNSIKQRRKEYKPIVYLEHGKMTDTESQECNTDIDKSVNTRISSLFMEVHKEYKNIV</sequence>
<proteinExistence type="predicted"/>
<reference evidence="1 2" key="2">
    <citation type="submission" date="2016-08" db="EMBL/GenBank/DDBJ databases">
        <title>Pervasive Adenine N6-methylation of Active Genes in Fungi.</title>
        <authorList>
            <consortium name="DOE Joint Genome Institute"/>
            <person name="Mondo S.J."/>
            <person name="Dannebaum R.O."/>
            <person name="Kuo R.C."/>
            <person name="Labutti K."/>
            <person name="Haridas S."/>
            <person name="Kuo A."/>
            <person name="Salamov A."/>
            <person name="Ahrendt S.R."/>
            <person name="Lipzen A."/>
            <person name="Sullivan W."/>
            <person name="Andreopoulos W.B."/>
            <person name="Clum A."/>
            <person name="Lindquist E."/>
            <person name="Daum C."/>
            <person name="Ramamoorthy G.K."/>
            <person name="Gryganskyi A."/>
            <person name="Culley D."/>
            <person name="Magnuson J.K."/>
            <person name="James T.Y."/>
            <person name="O'Malley M.A."/>
            <person name="Stajich J.E."/>
            <person name="Spatafora J.W."/>
            <person name="Visel A."/>
            <person name="Grigoriev I.V."/>
        </authorList>
    </citation>
    <scope>NUCLEOTIDE SEQUENCE [LARGE SCALE GENOMIC DNA]</scope>
    <source>
        <strain evidence="1 2">S4</strain>
    </source>
</reference>